<evidence type="ECO:0000313" key="2">
    <source>
        <dbReference type="Proteomes" id="UP001054945"/>
    </source>
</evidence>
<organism evidence="1 2">
    <name type="scientific">Caerostris extrusa</name>
    <name type="common">Bark spider</name>
    <name type="synonym">Caerostris bankana</name>
    <dbReference type="NCBI Taxonomy" id="172846"/>
    <lineage>
        <taxon>Eukaryota</taxon>
        <taxon>Metazoa</taxon>
        <taxon>Ecdysozoa</taxon>
        <taxon>Arthropoda</taxon>
        <taxon>Chelicerata</taxon>
        <taxon>Arachnida</taxon>
        <taxon>Araneae</taxon>
        <taxon>Araneomorphae</taxon>
        <taxon>Entelegynae</taxon>
        <taxon>Araneoidea</taxon>
        <taxon>Araneidae</taxon>
        <taxon>Caerostris</taxon>
    </lineage>
</organism>
<dbReference type="Proteomes" id="UP001054945">
    <property type="component" value="Unassembled WGS sequence"/>
</dbReference>
<gene>
    <name evidence="1" type="ORF">CEXT_127781</name>
</gene>
<comment type="caution">
    <text evidence="1">The sequence shown here is derived from an EMBL/GenBank/DDBJ whole genome shotgun (WGS) entry which is preliminary data.</text>
</comment>
<accession>A0AAV4TD09</accession>
<proteinExistence type="predicted"/>
<keyword evidence="2" id="KW-1185">Reference proteome</keyword>
<evidence type="ECO:0000313" key="1">
    <source>
        <dbReference type="EMBL" id="GIY43111.1"/>
    </source>
</evidence>
<dbReference type="AlphaFoldDB" id="A0AAV4TD09"/>
<reference evidence="1 2" key="1">
    <citation type="submission" date="2021-06" db="EMBL/GenBank/DDBJ databases">
        <title>Caerostris extrusa draft genome.</title>
        <authorList>
            <person name="Kono N."/>
            <person name="Arakawa K."/>
        </authorList>
    </citation>
    <scope>NUCLEOTIDE SEQUENCE [LARGE SCALE GENOMIC DNA]</scope>
</reference>
<sequence length="109" mass="12739">MTRFRRQQKRVANIILFFCKAQKQKLLRARARYLLEWLCGTPLRDKLLPVCAPERVVLWRRHFSTIITRALTWRLVCSGGEKTSPIGDKMTFIKILLLALGVTHYLLSV</sequence>
<protein>
    <submittedName>
        <fullName evidence="1">Uncharacterized protein</fullName>
    </submittedName>
</protein>
<dbReference type="EMBL" id="BPLR01010932">
    <property type="protein sequence ID" value="GIY43111.1"/>
    <property type="molecule type" value="Genomic_DNA"/>
</dbReference>
<name>A0AAV4TD09_CAEEX</name>